<organism evidence="2 3">
    <name type="scientific">Auricularia subglabra (strain TFB-10046 / SS5)</name>
    <name type="common">White-rot fungus</name>
    <name type="synonym">Auricularia delicata (strain TFB10046)</name>
    <dbReference type="NCBI Taxonomy" id="717982"/>
    <lineage>
        <taxon>Eukaryota</taxon>
        <taxon>Fungi</taxon>
        <taxon>Dikarya</taxon>
        <taxon>Basidiomycota</taxon>
        <taxon>Agaricomycotina</taxon>
        <taxon>Agaricomycetes</taxon>
        <taxon>Auriculariales</taxon>
        <taxon>Auriculariaceae</taxon>
        <taxon>Auricularia</taxon>
    </lineage>
</organism>
<dbReference type="SMART" id="SM00256">
    <property type="entry name" value="FBOX"/>
    <property type="match status" value="1"/>
</dbReference>
<evidence type="ECO:0000313" key="3">
    <source>
        <dbReference type="Proteomes" id="UP000006514"/>
    </source>
</evidence>
<reference evidence="3" key="1">
    <citation type="journal article" date="2012" name="Science">
        <title>The Paleozoic origin of enzymatic lignin decomposition reconstructed from 31 fungal genomes.</title>
        <authorList>
            <person name="Floudas D."/>
            <person name="Binder M."/>
            <person name="Riley R."/>
            <person name="Barry K."/>
            <person name="Blanchette R.A."/>
            <person name="Henrissat B."/>
            <person name="Martinez A.T."/>
            <person name="Otillar R."/>
            <person name="Spatafora J.W."/>
            <person name="Yadav J.S."/>
            <person name="Aerts A."/>
            <person name="Benoit I."/>
            <person name="Boyd A."/>
            <person name="Carlson A."/>
            <person name="Copeland A."/>
            <person name="Coutinho P.M."/>
            <person name="de Vries R.P."/>
            <person name="Ferreira P."/>
            <person name="Findley K."/>
            <person name="Foster B."/>
            <person name="Gaskell J."/>
            <person name="Glotzer D."/>
            <person name="Gorecki P."/>
            <person name="Heitman J."/>
            <person name="Hesse C."/>
            <person name="Hori C."/>
            <person name="Igarashi K."/>
            <person name="Jurgens J.A."/>
            <person name="Kallen N."/>
            <person name="Kersten P."/>
            <person name="Kohler A."/>
            <person name="Kuees U."/>
            <person name="Kumar T.K.A."/>
            <person name="Kuo A."/>
            <person name="LaButti K."/>
            <person name="Larrondo L.F."/>
            <person name="Lindquist E."/>
            <person name="Ling A."/>
            <person name="Lombard V."/>
            <person name="Lucas S."/>
            <person name="Lundell T."/>
            <person name="Martin R."/>
            <person name="McLaughlin D.J."/>
            <person name="Morgenstern I."/>
            <person name="Morin E."/>
            <person name="Murat C."/>
            <person name="Nagy L.G."/>
            <person name="Nolan M."/>
            <person name="Ohm R.A."/>
            <person name="Patyshakuliyeva A."/>
            <person name="Rokas A."/>
            <person name="Ruiz-Duenas F.J."/>
            <person name="Sabat G."/>
            <person name="Salamov A."/>
            <person name="Samejima M."/>
            <person name="Schmutz J."/>
            <person name="Slot J.C."/>
            <person name="St John F."/>
            <person name="Stenlid J."/>
            <person name="Sun H."/>
            <person name="Sun S."/>
            <person name="Syed K."/>
            <person name="Tsang A."/>
            <person name="Wiebenga A."/>
            <person name="Young D."/>
            <person name="Pisabarro A."/>
            <person name="Eastwood D.C."/>
            <person name="Martin F."/>
            <person name="Cullen D."/>
            <person name="Grigoriev I.V."/>
            <person name="Hibbett D.S."/>
        </authorList>
    </citation>
    <scope>NUCLEOTIDE SEQUENCE [LARGE SCALE GENOMIC DNA]</scope>
    <source>
        <strain evidence="3">TFB10046</strain>
    </source>
</reference>
<dbReference type="OrthoDB" id="3213083at2759"/>
<dbReference type="KEGG" id="adl:AURDEDRAFT_188831"/>
<dbReference type="PROSITE" id="PS50181">
    <property type="entry name" value="FBOX"/>
    <property type="match status" value="1"/>
</dbReference>
<dbReference type="InterPro" id="IPR036047">
    <property type="entry name" value="F-box-like_dom_sf"/>
</dbReference>
<dbReference type="Proteomes" id="UP000006514">
    <property type="component" value="Unassembled WGS sequence"/>
</dbReference>
<dbReference type="SUPFAM" id="SSF81383">
    <property type="entry name" value="F-box domain"/>
    <property type="match status" value="1"/>
</dbReference>
<dbReference type="InParanoid" id="J0LEA2"/>
<evidence type="ECO:0000313" key="2">
    <source>
        <dbReference type="EMBL" id="EJD35156.1"/>
    </source>
</evidence>
<dbReference type="AlphaFoldDB" id="J0LEA2"/>
<name>J0LEA2_AURST</name>
<protein>
    <recommendedName>
        <fullName evidence="1">F-box domain-containing protein</fullName>
    </recommendedName>
</protein>
<sequence length="497" mass="54413">MSTGAYPGTLFDYYVDIIPFLAGRAASAAMELVANTGGRQWQMTGTANFDVRTPLLAMYRHQGTRALPVELLSTVFDALSVRELVTASHVSSFWRAVACRHQSYWRKIRLATLSTSALDFFHARLDAGSARSVTVDICLHEVEFPAGMRSVVLPAISRNLYRIDKLYLRIEISFDVDLFRALEYPAPRLDTLDLILCHETRSSDALPANLFASHAPKLQDVRVLNAQLFAERLPPAFSAVAKLRYCFNQAQSFPTALFQHCKRLQSLTIYGRYCTLSCDDLLAASVDDWQLKSVEVAVFTGSFDLIRHIPCANIANISVAVHDELSAALLLAHLHGSVEIRLHDTPHSVFIEYTSLDTGLQRTFLCAPEQVALACLPPALSASSIVSRVAAIICTSGCTPLLSAFNELQSCTRLAISLADGDSFYVPPRPISLPALECIEISSPDAVRMRPPDLLAFLEVAVLPVSRAVRVALIGIALDGEPSTLGDQFIVSQTACT</sequence>
<dbReference type="Pfam" id="PF12937">
    <property type="entry name" value="F-box-like"/>
    <property type="match status" value="1"/>
</dbReference>
<dbReference type="Gene3D" id="1.20.1280.50">
    <property type="match status" value="1"/>
</dbReference>
<gene>
    <name evidence="2" type="ORF">AURDEDRAFT_188831</name>
</gene>
<dbReference type="EMBL" id="JH687902">
    <property type="protein sequence ID" value="EJD35156.1"/>
    <property type="molecule type" value="Genomic_DNA"/>
</dbReference>
<accession>J0LEA2</accession>
<evidence type="ECO:0000259" key="1">
    <source>
        <dbReference type="PROSITE" id="PS50181"/>
    </source>
</evidence>
<feature type="domain" description="F-box" evidence="1">
    <location>
        <begin position="61"/>
        <end position="108"/>
    </location>
</feature>
<dbReference type="InterPro" id="IPR001810">
    <property type="entry name" value="F-box_dom"/>
</dbReference>
<proteinExistence type="predicted"/>
<keyword evidence="3" id="KW-1185">Reference proteome</keyword>